<comment type="similarity">
    <text evidence="2">Belongs to the cation diffusion facilitator (CDF) transporter (TC 2.A.4) family. SLC30A subfamily.</text>
</comment>
<keyword evidence="13" id="KW-1185">Reference proteome</keyword>
<dbReference type="InterPro" id="IPR002524">
    <property type="entry name" value="Cation_efflux"/>
</dbReference>
<keyword evidence="4 10" id="KW-0812">Transmembrane</keyword>
<evidence type="ECO:0000259" key="11">
    <source>
        <dbReference type="Pfam" id="PF01545"/>
    </source>
</evidence>
<keyword evidence="7" id="KW-0406">Ion transport</keyword>
<dbReference type="InterPro" id="IPR027470">
    <property type="entry name" value="Cation_efflux_CTD"/>
</dbReference>
<dbReference type="NCBIfam" id="TIGR01297">
    <property type="entry name" value="CDF"/>
    <property type="match status" value="1"/>
</dbReference>
<evidence type="ECO:0000313" key="14">
    <source>
        <dbReference type="WBParaSite" id="PgR125_g020_t03"/>
    </source>
</evidence>
<dbReference type="Gene3D" id="1.20.1510.10">
    <property type="entry name" value="Cation efflux protein transmembrane domain"/>
    <property type="match status" value="1"/>
</dbReference>
<sequence length="425" mass="47158">MHRNSICPIPVSSLIAIESMKKFRSTIKYTRILPRDRSESMQSVMTSSNSIQSLKDDMPLYYCDKDLFNRSPNTTTRAIRALYLATVLTILFIIAEVFGGYLANSLAIMTDAGHMLSDLASFVISIIAIKISHMKPTKRLSYGFHRAEVLGALTSVLLIWILTGVLVYLAIVRIVENDFEVDADLMLITAGIGVIFNIVMGVVLHLGKTEHSHFQQPFTNDVEQGVKDSSTSSPPIHDGNNNQSVHKHKANINVRAAFVHVLGDLVQSIGVLMAAVIVKSTHWRLADPICTFFFSVLVLITTATVLRDAVLVLMEAAPRHVDIDALHADLCSIEGVRDVHSLRVWSLTMDKTAISVHLDTEKDCDSNHVVHEANERLRIRHGIKYITVQVQCVCSRSVSQYTLLSLPASNVDKPIAENVDEHIDI</sequence>
<evidence type="ECO:0000256" key="10">
    <source>
        <dbReference type="SAM" id="Phobius"/>
    </source>
</evidence>
<dbReference type="WBParaSite" id="PgR125_g020_t03">
    <property type="protein sequence ID" value="PgR125_g020_t03"/>
    <property type="gene ID" value="PgR125_g020"/>
</dbReference>
<organism evidence="13 14">
    <name type="scientific">Parascaris univalens</name>
    <name type="common">Nematode worm</name>
    <dbReference type="NCBI Taxonomy" id="6257"/>
    <lineage>
        <taxon>Eukaryota</taxon>
        <taxon>Metazoa</taxon>
        <taxon>Ecdysozoa</taxon>
        <taxon>Nematoda</taxon>
        <taxon>Chromadorea</taxon>
        <taxon>Rhabditida</taxon>
        <taxon>Spirurina</taxon>
        <taxon>Ascaridomorpha</taxon>
        <taxon>Ascaridoidea</taxon>
        <taxon>Ascarididae</taxon>
        <taxon>Parascaris</taxon>
    </lineage>
</organism>
<dbReference type="InterPro" id="IPR058533">
    <property type="entry name" value="Cation_efflux_TM"/>
</dbReference>
<feature type="transmembrane region" description="Helical" evidence="10">
    <location>
        <begin position="81"/>
        <end position="102"/>
    </location>
</feature>
<protein>
    <submittedName>
        <fullName evidence="14">Zinc transporter 2</fullName>
    </submittedName>
</protein>
<feature type="transmembrane region" description="Helical" evidence="10">
    <location>
        <begin position="108"/>
        <end position="129"/>
    </location>
</feature>
<dbReference type="PANTHER" id="PTHR11562:SF84">
    <property type="entry name" value="LD05335P"/>
    <property type="match status" value="1"/>
</dbReference>
<dbReference type="Proteomes" id="UP000887569">
    <property type="component" value="Unplaced"/>
</dbReference>
<dbReference type="SUPFAM" id="SSF161111">
    <property type="entry name" value="Cation efflux protein transmembrane domain-like"/>
    <property type="match status" value="1"/>
</dbReference>
<evidence type="ECO:0000256" key="3">
    <source>
        <dbReference type="ARBA" id="ARBA00022448"/>
    </source>
</evidence>
<dbReference type="InterPro" id="IPR036837">
    <property type="entry name" value="Cation_efflux_CTD_sf"/>
</dbReference>
<evidence type="ECO:0000313" key="13">
    <source>
        <dbReference type="Proteomes" id="UP000887569"/>
    </source>
</evidence>
<feature type="domain" description="Cation efflux protein cytoplasmic" evidence="12">
    <location>
        <begin position="318"/>
        <end position="390"/>
    </location>
</feature>
<dbReference type="PANTHER" id="PTHR11562">
    <property type="entry name" value="CATION EFFLUX PROTEIN/ ZINC TRANSPORTER"/>
    <property type="match status" value="1"/>
</dbReference>
<dbReference type="Pfam" id="PF01545">
    <property type="entry name" value="Cation_efflux"/>
    <property type="match status" value="1"/>
</dbReference>
<feature type="transmembrane region" description="Helical" evidence="10">
    <location>
        <begin position="257"/>
        <end position="279"/>
    </location>
</feature>
<feature type="transmembrane region" description="Helical" evidence="10">
    <location>
        <begin position="183"/>
        <end position="206"/>
    </location>
</feature>
<dbReference type="Pfam" id="PF16916">
    <property type="entry name" value="ZT_dimer"/>
    <property type="match status" value="1"/>
</dbReference>
<evidence type="ECO:0000256" key="9">
    <source>
        <dbReference type="SAM" id="MobiDB-lite"/>
    </source>
</evidence>
<evidence type="ECO:0000256" key="5">
    <source>
        <dbReference type="ARBA" id="ARBA00022906"/>
    </source>
</evidence>
<evidence type="ECO:0000256" key="7">
    <source>
        <dbReference type="ARBA" id="ARBA00023065"/>
    </source>
</evidence>
<evidence type="ECO:0000256" key="4">
    <source>
        <dbReference type="ARBA" id="ARBA00022692"/>
    </source>
</evidence>
<feature type="transmembrane region" description="Helical" evidence="10">
    <location>
        <begin position="285"/>
        <end position="306"/>
    </location>
</feature>
<dbReference type="InterPro" id="IPR050681">
    <property type="entry name" value="CDF/SLC30A"/>
</dbReference>
<feature type="domain" description="Cation efflux protein transmembrane" evidence="11">
    <location>
        <begin position="83"/>
        <end position="314"/>
    </location>
</feature>
<dbReference type="GO" id="GO:0005886">
    <property type="term" value="C:plasma membrane"/>
    <property type="evidence" value="ECO:0007669"/>
    <property type="project" value="TreeGrafter"/>
</dbReference>
<dbReference type="GO" id="GO:0005385">
    <property type="term" value="F:zinc ion transmembrane transporter activity"/>
    <property type="evidence" value="ECO:0007669"/>
    <property type="project" value="TreeGrafter"/>
</dbReference>
<feature type="transmembrane region" description="Helical" evidence="10">
    <location>
        <begin position="149"/>
        <end position="171"/>
    </location>
</feature>
<keyword evidence="5" id="KW-0864">Zinc transport</keyword>
<keyword evidence="3" id="KW-0813">Transport</keyword>
<keyword evidence="5" id="KW-0862">Zinc</keyword>
<evidence type="ECO:0000259" key="12">
    <source>
        <dbReference type="Pfam" id="PF16916"/>
    </source>
</evidence>
<evidence type="ECO:0000256" key="6">
    <source>
        <dbReference type="ARBA" id="ARBA00022989"/>
    </source>
</evidence>
<feature type="region of interest" description="Disordered" evidence="9">
    <location>
        <begin position="223"/>
        <end position="242"/>
    </location>
</feature>
<accession>A0A915CD95</accession>
<evidence type="ECO:0000256" key="1">
    <source>
        <dbReference type="ARBA" id="ARBA00004141"/>
    </source>
</evidence>
<dbReference type="AlphaFoldDB" id="A0A915CD95"/>
<name>A0A915CD95_PARUN</name>
<keyword evidence="8 10" id="KW-0472">Membrane</keyword>
<reference evidence="14" key="1">
    <citation type="submission" date="2022-11" db="UniProtKB">
        <authorList>
            <consortium name="WormBaseParasite"/>
        </authorList>
    </citation>
    <scope>IDENTIFICATION</scope>
</reference>
<dbReference type="FunFam" id="1.20.1510.10:FF:000027">
    <property type="entry name" value="Zinc transporter ttm-1"/>
    <property type="match status" value="1"/>
</dbReference>
<evidence type="ECO:0000256" key="2">
    <source>
        <dbReference type="ARBA" id="ARBA00008873"/>
    </source>
</evidence>
<dbReference type="InterPro" id="IPR027469">
    <property type="entry name" value="Cation_efflux_TMD_sf"/>
</dbReference>
<proteinExistence type="inferred from homology"/>
<comment type="subcellular location">
    <subcellularLocation>
        <location evidence="1">Membrane</location>
        <topology evidence="1">Multi-pass membrane protein</topology>
    </subcellularLocation>
</comment>
<evidence type="ECO:0000256" key="8">
    <source>
        <dbReference type="ARBA" id="ARBA00023136"/>
    </source>
</evidence>
<dbReference type="SUPFAM" id="SSF160240">
    <property type="entry name" value="Cation efflux protein cytoplasmic domain-like"/>
    <property type="match status" value="1"/>
</dbReference>
<dbReference type="GO" id="GO:0010043">
    <property type="term" value="P:response to zinc ion"/>
    <property type="evidence" value="ECO:0007669"/>
    <property type="project" value="TreeGrafter"/>
</dbReference>
<keyword evidence="6 10" id="KW-1133">Transmembrane helix</keyword>